<proteinExistence type="predicted"/>
<evidence type="ECO:0000313" key="3">
    <source>
        <dbReference type="Proteomes" id="UP000033867"/>
    </source>
</evidence>
<reference evidence="2 3" key="1">
    <citation type="journal article" date="2015" name="Nature">
        <title>rRNA introns, odd ribosomes, and small enigmatic genomes across a large radiation of phyla.</title>
        <authorList>
            <person name="Brown C.T."/>
            <person name="Hug L.A."/>
            <person name="Thomas B.C."/>
            <person name="Sharon I."/>
            <person name="Castelle C.J."/>
            <person name="Singh A."/>
            <person name="Wilkins M.J."/>
            <person name="Williams K.H."/>
            <person name="Banfield J.F."/>
        </authorList>
    </citation>
    <scope>NUCLEOTIDE SEQUENCE [LARGE SCALE GENOMIC DNA]</scope>
</reference>
<evidence type="ECO:0000313" key="2">
    <source>
        <dbReference type="EMBL" id="KKS72623.1"/>
    </source>
</evidence>
<name>A0A0G1EDN8_9BACT</name>
<dbReference type="Proteomes" id="UP000033867">
    <property type="component" value="Unassembled WGS sequence"/>
</dbReference>
<accession>A0A0G1EDN8</accession>
<organism evidence="2 3">
    <name type="scientific">Candidatus Magasanikbacteria bacterium GW2011_GWE2_42_7</name>
    <dbReference type="NCBI Taxonomy" id="1619052"/>
    <lineage>
        <taxon>Bacteria</taxon>
        <taxon>Candidatus Magasanikiibacteriota</taxon>
    </lineage>
</organism>
<dbReference type="EMBL" id="LCEK01000006">
    <property type="protein sequence ID" value="KKS72623.1"/>
    <property type="molecule type" value="Genomic_DNA"/>
</dbReference>
<comment type="caution">
    <text evidence="2">The sequence shown here is derived from an EMBL/GenBank/DDBJ whole genome shotgun (WGS) entry which is preliminary data.</text>
</comment>
<dbReference type="AlphaFoldDB" id="A0A0G1EDN8"/>
<feature type="signal peptide" evidence="1">
    <location>
        <begin position="1"/>
        <end position="19"/>
    </location>
</feature>
<protein>
    <recommendedName>
        <fullName evidence="4">Secreted protein</fullName>
    </recommendedName>
</protein>
<feature type="chain" id="PRO_5002536846" description="Secreted protein" evidence="1">
    <location>
        <begin position="20"/>
        <end position="86"/>
    </location>
</feature>
<evidence type="ECO:0000256" key="1">
    <source>
        <dbReference type="SAM" id="SignalP"/>
    </source>
</evidence>
<gene>
    <name evidence="2" type="ORF">UV42_C0006G0023</name>
</gene>
<keyword evidence="1" id="KW-0732">Signal</keyword>
<sequence>MYVVHSFLFFSYAATTAAAAVAFEACFAAVRIQRVQTIFPSIFWRLGCCLRRVFIFEWLRLAAFFDPFPHRSHIRAIGVVLELICM</sequence>
<evidence type="ECO:0008006" key="4">
    <source>
        <dbReference type="Google" id="ProtNLM"/>
    </source>
</evidence>